<protein>
    <recommendedName>
        <fullName evidence="1">Methyltransferase type 11 domain-containing protein</fullName>
    </recommendedName>
</protein>
<dbReference type="PANTHER" id="PTHR43591">
    <property type="entry name" value="METHYLTRANSFERASE"/>
    <property type="match status" value="1"/>
</dbReference>
<dbReference type="EMBL" id="BARW01028626">
    <property type="protein sequence ID" value="GAJ14728.1"/>
    <property type="molecule type" value="Genomic_DNA"/>
</dbReference>
<accession>X1UB19</accession>
<gene>
    <name evidence="2" type="ORF">S12H4_46178</name>
</gene>
<dbReference type="AlphaFoldDB" id="X1UB19"/>
<name>X1UB19_9ZZZZ</name>
<dbReference type="SUPFAM" id="SSF53335">
    <property type="entry name" value="S-adenosyl-L-methionine-dependent methyltransferases"/>
    <property type="match status" value="1"/>
</dbReference>
<sequence length="217" mass="25126">AWNKAWNEKWKSEEGRALWLEPALFVASLVPKFKKEGVKKILDIGFGVGRHTILFAKEGFDVYGIDTSESGLEYANKWARKEKITVRLKPGEMSNLPFESDFFDLIIAWNVLYHGILDNIRKSIEEIRRCLKQDGYLLCSLISVKNDKYGLGEEIERNTFVVAEEKEKSHPHHYFDRKEIGQCLIGFSLIKCKDVEQFRSGDFHWHTLAKLISKDGD</sequence>
<dbReference type="Pfam" id="PF08241">
    <property type="entry name" value="Methyltransf_11"/>
    <property type="match status" value="1"/>
</dbReference>
<dbReference type="Gene3D" id="3.40.50.150">
    <property type="entry name" value="Vaccinia Virus protein VP39"/>
    <property type="match status" value="1"/>
</dbReference>
<organism evidence="2">
    <name type="scientific">marine sediment metagenome</name>
    <dbReference type="NCBI Taxonomy" id="412755"/>
    <lineage>
        <taxon>unclassified sequences</taxon>
        <taxon>metagenomes</taxon>
        <taxon>ecological metagenomes</taxon>
    </lineage>
</organism>
<feature type="non-terminal residue" evidence="2">
    <location>
        <position position="1"/>
    </location>
</feature>
<feature type="domain" description="Methyltransferase type 11" evidence="1">
    <location>
        <begin position="42"/>
        <end position="139"/>
    </location>
</feature>
<comment type="caution">
    <text evidence="2">The sequence shown here is derived from an EMBL/GenBank/DDBJ whole genome shotgun (WGS) entry which is preliminary data.</text>
</comment>
<dbReference type="CDD" id="cd02440">
    <property type="entry name" value="AdoMet_MTases"/>
    <property type="match status" value="1"/>
</dbReference>
<proteinExistence type="predicted"/>
<reference evidence="2" key="1">
    <citation type="journal article" date="2014" name="Front. Microbiol.">
        <title>High frequency of phylogenetically diverse reductive dehalogenase-homologous genes in deep subseafloor sedimentary metagenomes.</title>
        <authorList>
            <person name="Kawai M."/>
            <person name="Futagami T."/>
            <person name="Toyoda A."/>
            <person name="Takaki Y."/>
            <person name="Nishi S."/>
            <person name="Hori S."/>
            <person name="Arai W."/>
            <person name="Tsubouchi T."/>
            <person name="Morono Y."/>
            <person name="Uchiyama I."/>
            <person name="Ito T."/>
            <person name="Fujiyama A."/>
            <person name="Inagaki F."/>
            <person name="Takami H."/>
        </authorList>
    </citation>
    <scope>NUCLEOTIDE SEQUENCE</scope>
    <source>
        <strain evidence="2">Expedition CK06-06</strain>
    </source>
</reference>
<evidence type="ECO:0000259" key="1">
    <source>
        <dbReference type="Pfam" id="PF08241"/>
    </source>
</evidence>
<dbReference type="InterPro" id="IPR013216">
    <property type="entry name" value="Methyltransf_11"/>
</dbReference>
<evidence type="ECO:0000313" key="2">
    <source>
        <dbReference type="EMBL" id="GAJ14728.1"/>
    </source>
</evidence>
<dbReference type="InterPro" id="IPR029063">
    <property type="entry name" value="SAM-dependent_MTases_sf"/>
</dbReference>
<dbReference type="GO" id="GO:0008757">
    <property type="term" value="F:S-adenosylmethionine-dependent methyltransferase activity"/>
    <property type="evidence" value="ECO:0007669"/>
    <property type="project" value="InterPro"/>
</dbReference>